<accession>A0AAV7KXD7</accession>
<evidence type="ECO:0000313" key="2">
    <source>
        <dbReference type="Proteomes" id="UP001066276"/>
    </source>
</evidence>
<protein>
    <submittedName>
        <fullName evidence="1">Uncharacterized protein</fullName>
    </submittedName>
</protein>
<dbReference type="AlphaFoldDB" id="A0AAV7KXD7"/>
<keyword evidence="2" id="KW-1185">Reference proteome</keyword>
<proteinExistence type="predicted"/>
<dbReference type="EMBL" id="JANPWB010000016">
    <property type="protein sequence ID" value="KAJ1082994.1"/>
    <property type="molecule type" value="Genomic_DNA"/>
</dbReference>
<organism evidence="1 2">
    <name type="scientific">Pleurodeles waltl</name>
    <name type="common">Iberian ribbed newt</name>
    <dbReference type="NCBI Taxonomy" id="8319"/>
    <lineage>
        <taxon>Eukaryota</taxon>
        <taxon>Metazoa</taxon>
        <taxon>Chordata</taxon>
        <taxon>Craniata</taxon>
        <taxon>Vertebrata</taxon>
        <taxon>Euteleostomi</taxon>
        <taxon>Amphibia</taxon>
        <taxon>Batrachia</taxon>
        <taxon>Caudata</taxon>
        <taxon>Salamandroidea</taxon>
        <taxon>Salamandridae</taxon>
        <taxon>Pleurodelinae</taxon>
        <taxon>Pleurodeles</taxon>
    </lineage>
</organism>
<name>A0AAV7KXD7_PLEWA</name>
<gene>
    <name evidence="1" type="ORF">NDU88_003155</name>
</gene>
<evidence type="ECO:0000313" key="1">
    <source>
        <dbReference type="EMBL" id="KAJ1082994.1"/>
    </source>
</evidence>
<comment type="caution">
    <text evidence="1">The sequence shown here is derived from an EMBL/GenBank/DDBJ whole genome shotgun (WGS) entry which is preliminary data.</text>
</comment>
<reference evidence="1" key="1">
    <citation type="journal article" date="2022" name="bioRxiv">
        <title>Sequencing and chromosome-scale assembly of the giantPleurodeles waltlgenome.</title>
        <authorList>
            <person name="Brown T."/>
            <person name="Elewa A."/>
            <person name="Iarovenko S."/>
            <person name="Subramanian E."/>
            <person name="Araus A.J."/>
            <person name="Petzold A."/>
            <person name="Susuki M."/>
            <person name="Suzuki K.-i.T."/>
            <person name="Hayashi T."/>
            <person name="Toyoda A."/>
            <person name="Oliveira C."/>
            <person name="Osipova E."/>
            <person name="Leigh N.D."/>
            <person name="Simon A."/>
            <person name="Yun M.H."/>
        </authorList>
    </citation>
    <scope>NUCLEOTIDE SEQUENCE</scope>
    <source>
        <strain evidence="1">20211129_DDA</strain>
        <tissue evidence="1">Liver</tissue>
    </source>
</reference>
<dbReference type="Proteomes" id="UP001066276">
    <property type="component" value="Chromosome 12"/>
</dbReference>
<sequence length="89" mass="10781">MDLSPRLDTLRLRHLDFLRVEYRELAQEGMKKQMLVMFHRLYDEGDKAGRLLAWLSKKAEKERGRTKAKNRIRERDHVYQVVPEISREE</sequence>